<reference evidence="2" key="1">
    <citation type="submission" date="2014-05" db="EMBL/GenBank/DDBJ databases">
        <title>The transcriptome of the halophilic microalga Tetraselmis sp. GSL018 isolated from the Great Salt Lake, Utah.</title>
        <authorList>
            <person name="Jinkerson R.E."/>
            <person name="D'Adamo S."/>
            <person name="Posewitz M.C."/>
        </authorList>
    </citation>
    <scope>NUCLEOTIDE SEQUENCE</scope>
    <source>
        <strain evidence="2">GSL018</strain>
    </source>
</reference>
<proteinExistence type="predicted"/>
<evidence type="ECO:0000256" key="1">
    <source>
        <dbReference type="SAM" id="MobiDB-lite"/>
    </source>
</evidence>
<feature type="region of interest" description="Disordered" evidence="1">
    <location>
        <begin position="1"/>
        <end position="90"/>
    </location>
</feature>
<organism evidence="2">
    <name type="scientific">Tetraselmis sp. GSL018</name>
    <dbReference type="NCBI Taxonomy" id="582737"/>
    <lineage>
        <taxon>Eukaryota</taxon>
        <taxon>Viridiplantae</taxon>
        <taxon>Chlorophyta</taxon>
        <taxon>core chlorophytes</taxon>
        <taxon>Chlorodendrophyceae</taxon>
        <taxon>Chlorodendrales</taxon>
        <taxon>Chlorodendraceae</taxon>
        <taxon>Tetraselmis</taxon>
    </lineage>
</organism>
<feature type="compositionally biased region" description="Basic and acidic residues" evidence="1">
    <location>
        <begin position="67"/>
        <end position="82"/>
    </location>
</feature>
<accession>A0A061RB04</accession>
<name>A0A061RB04_9CHLO</name>
<protein>
    <submittedName>
        <fullName evidence="2">Uncharacterized protein</fullName>
    </submittedName>
</protein>
<dbReference type="AlphaFoldDB" id="A0A061RB04"/>
<gene>
    <name evidence="2" type="ORF">TSPGSL018_10079</name>
</gene>
<feature type="non-terminal residue" evidence="2">
    <location>
        <position position="90"/>
    </location>
</feature>
<feature type="non-terminal residue" evidence="2">
    <location>
        <position position="1"/>
    </location>
</feature>
<dbReference type="EMBL" id="GBEZ01018588">
    <property type="protein sequence ID" value="JAC67860.1"/>
    <property type="molecule type" value="Transcribed_RNA"/>
</dbReference>
<evidence type="ECO:0000313" key="2">
    <source>
        <dbReference type="EMBL" id="JAC67860.1"/>
    </source>
</evidence>
<sequence>GTGGERRAQRRGTAEKQSVWHPRTLPPGSGRRGEGVGAARKIGKSGQVNGACPDGGRKVLRTPVRPPDARGRRPRTKEERVQKVQLAHPA</sequence>